<dbReference type="GO" id="GO:0008483">
    <property type="term" value="F:transaminase activity"/>
    <property type="evidence" value="ECO:0007669"/>
    <property type="project" value="UniProtKB-KW"/>
</dbReference>
<dbReference type="Gene3D" id="3.40.640.10">
    <property type="entry name" value="Type I PLP-dependent aspartate aminotransferase-like (Major domain)"/>
    <property type="match status" value="1"/>
</dbReference>
<evidence type="ECO:0000313" key="9">
    <source>
        <dbReference type="EMBL" id="ERK00145.1"/>
    </source>
</evidence>
<dbReference type="EMBL" id="AUZJ01000023">
    <property type="protein sequence ID" value="ERF60909.1"/>
    <property type="molecule type" value="Genomic_DNA"/>
</dbReference>
<dbReference type="OrthoDB" id="367386at2"/>
<evidence type="ECO:0000313" key="10">
    <source>
        <dbReference type="Proteomes" id="UP000016412"/>
    </source>
</evidence>
<feature type="domain" description="Aminotransferase class I/classII large" evidence="7">
    <location>
        <begin position="32"/>
        <end position="380"/>
    </location>
</feature>
<name>U1GWG1_TRESO</name>
<evidence type="ECO:0000256" key="4">
    <source>
        <dbReference type="ARBA" id="ARBA00022679"/>
    </source>
</evidence>
<dbReference type="FunFam" id="3.40.640.10:FF:000033">
    <property type="entry name" value="Aspartate aminotransferase"/>
    <property type="match status" value="1"/>
</dbReference>
<dbReference type="Proteomes" id="UP000016412">
    <property type="component" value="Unassembled WGS sequence"/>
</dbReference>
<dbReference type="Proteomes" id="UP000016646">
    <property type="component" value="Unassembled WGS sequence"/>
</dbReference>
<keyword evidence="4 6" id="KW-0808">Transferase</keyword>
<comment type="caution">
    <text evidence="8">The sequence shown here is derived from an EMBL/GenBank/DDBJ whole genome shotgun (WGS) entry which is preliminary data.</text>
</comment>
<dbReference type="RefSeq" id="WP_021330124.1">
    <property type="nucleotide sequence ID" value="NZ_AUZJ01000023.1"/>
</dbReference>
<reference evidence="10 11" key="1">
    <citation type="submission" date="2013-08" db="EMBL/GenBank/DDBJ databases">
        <authorList>
            <person name="Durkin A.S."/>
            <person name="Haft D.R."/>
            <person name="McCorrison J."/>
            <person name="Torralba M."/>
            <person name="Gillis M."/>
            <person name="Haft D.H."/>
            <person name="Methe B."/>
            <person name="Sutton G."/>
            <person name="Nelson K.E."/>
        </authorList>
    </citation>
    <scope>NUCLEOTIDE SEQUENCE [LARGE SCALE GENOMIC DNA]</scope>
    <source>
        <strain evidence="9 11">ATCC 35536</strain>
        <strain evidence="8 10">VPI DR56BR1116</strain>
    </source>
</reference>
<dbReference type="PATRIC" id="fig|1125725.3.peg.1118"/>
<dbReference type="Pfam" id="PF00155">
    <property type="entry name" value="Aminotran_1_2"/>
    <property type="match status" value="1"/>
</dbReference>
<dbReference type="PROSITE" id="PS00105">
    <property type="entry name" value="AA_TRANSFER_CLASS_1"/>
    <property type="match status" value="1"/>
</dbReference>
<keyword evidence="11" id="KW-1185">Reference proteome</keyword>
<evidence type="ECO:0000256" key="3">
    <source>
        <dbReference type="ARBA" id="ARBA00022576"/>
    </source>
</evidence>
<sequence>MNTRDDRFSKKILATPPSGIRKFFDLIIGRDDIISLGVGEPDFPTPWQLREEAFYHLEKGQTSYTSNWGLLELREEIARYLARYGMYYSPKNEIIATIGGSEAVDAVLRSVLNPGDEIIVCEPCYVSYQPLSEQCGATLVHLDTSETEFIPTAEKIESAVTEHTKALMLCSPSNPTGRMIPSDELAKIAEVVKAHKLWCISDEIYGELVYDGRKHVSIGSFPGMKDYAVIINGFSKSFAMTGWRIGYLAANAELTKQVCKLHQYSTICAPIMSQYAAIEGLKNGWNEVERMRRSYEQRRNLMYKAFCDMSLPCTEGEGAFYLFPDIRSTGLTSEEFATQLIENYQVAVVPGTCFGKGGEGFIRCCYATDINKIKIAVSRIAELVTELRKKRETNR</sequence>
<dbReference type="Gene3D" id="3.90.1150.10">
    <property type="entry name" value="Aspartate Aminotransferase, domain 1"/>
    <property type="match status" value="1"/>
</dbReference>
<dbReference type="GO" id="GO:0030170">
    <property type="term" value="F:pyridoxal phosphate binding"/>
    <property type="evidence" value="ECO:0007669"/>
    <property type="project" value="InterPro"/>
</dbReference>
<dbReference type="PANTHER" id="PTHR46383:SF3">
    <property type="entry name" value="ASPARTATE AMINOTRANSFERASE-RELATED"/>
    <property type="match status" value="1"/>
</dbReference>
<dbReference type="AlphaFoldDB" id="U1GWG1"/>
<evidence type="ECO:0000256" key="5">
    <source>
        <dbReference type="ARBA" id="ARBA00022898"/>
    </source>
</evidence>
<dbReference type="CDD" id="cd00609">
    <property type="entry name" value="AAT_like"/>
    <property type="match status" value="1"/>
</dbReference>
<evidence type="ECO:0000313" key="11">
    <source>
        <dbReference type="Proteomes" id="UP000016646"/>
    </source>
</evidence>
<dbReference type="SUPFAM" id="SSF53383">
    <property type="entry name" value="PLP-dependent transferases"/>
    <property type="match status" value="1"/>
</dbReference>
<gene>
    <name evidence="9" type="ORF">HMPREF0860_2156</name>
    <name evidence="8" type="ORF">HMPREF1325_0867</name>
</gene>
<dbReference type="InterPro" id="IPR015421">
    <property type="entry name" value="PyrdxlP-dep_Trfase_major"/>
</dbReference>
<comment type="cofactor">
    <cofactor evidence="1 6">
        <name>pyridoxal 5'-phosphate</name>
        <dbReference type="ChEBI" id="CHEBI:597326"/>
    </cofactor>
</comment>
<dbReference type="EMBL" id="AVQI01000068">
    <property type="protein sequence ID" value="ERK00145.1"/>
    <property type="molecule type" value="Genomic_DNA"/>
</dbReference>
<evidence type="ECO:0000256" key="6">
    <source>
        <dbReference type="RuleBase" id="RU000481"/>
    </source>
</evidence>
<keyword evidence="5" id="KW-0663">Pyridoxal phosphate</keyword>
<evidence type="ECO:0000259" key="7">
    <source>
        <dbReference type="Pfam" id="PF00155"/>
    </source>
</evidence>
<evidence type="ECO:0000256" key="2">
    <source>
        <dbReference type="ARBA" id="ARBA00007441"/>
    </source>
</evidence>
<dbReference type="InterPro" id="IPR015422">
    <property type="entry name" value="PyrdxlP-dep_Trfase_small"/>
</dbReference>
<dbReference type="InterPro" id="IPR004839">
    <property type="entry name" value="Aminotransferase_I/II_large"/>
</dbReference>
<proteinExistence type="inferred from homology"/>
<dbReference type="eggNOG" id="COG0436">
    <property type="taxonomic scope" value="Bacteria"/>
</dbReference>
<dbReference type="GO" id="GO:0006520">
    <property type="term" value="P:amino acid metabolic process"/>
    <property type="evidence" value="ECO:0007669"/>
    <property type="project" value="InterPro"/>
</dbReference>
<evidence type="ECO:0000256" key="1">
    <source>
        <dbReference type="ARBA" id="ARBA00001933"/>
    </source>
</evidence>
<accession>U1GWG1</accession>
<dbReference type="STRING" id="1125725.HMPREF1325_0867"/>
<protein>
    <recommendedName>
        <fullName evidence="6">Aminotransferase</fullName>
        <ecNumber evidence="6">2.6.1.-</ecNumber>
    </recommendedName>
</protein>
<dbReference type="EC" id="2.6.1.-" evidence="6"/>
<comment type="similarity">
    <text evidence="2 6">Belongs to the class-I pyridoxal-phosphate-dependent aminotransferase family.</text>
</comment>
<dbReference type="InterPro" id="IPR050596">
    <property type="entry name" value="AspAT/PAT-like"/>
</dbReference>
<evidence type="ECO:0000313" key="8">
    <source>
        <dbReference type="EMBL" id="ERF60909.1"/>
    </source>
</evidence>
<organism evidence="8 10">
    <name type="scientific">Treponema socranskii subsp. socranskii VPI DR56BR1116 = ATCC 35536</name>
    <dbReference type="NCBI Taxonomy" id="1125725"/>
    <lineage>
        <taxon>Bacteria</taxon>
        <taxon>Pseudomonadati</taxon>
        <taxon>Spirochaetota</taxon>
        <taxon>Spirochaetia</taxon>
        <taxon>Spirochaetales</taxon>
        <taxon>Treponemataceae</taxon>
        <taxon>Treponema</taxon>
    </lineage>
</organism>
<dbReference type="InterPro" id="IPR004838">
    <property type="entry name" value="NHTrfase_class1_PyrdxlP-BS"/>
</dbReference>
<dbReference type="InterPro" id="IPR015424">
    <property type="entry name" value="PyrdxlP-dep_Trfase"/>
</dbReference>
<keyword evidence="3 6" id="KW-0032">Aminotransferase</keyword>
<dbReference type="PANTHER" id="PTHR46383">
    <property type="entry name" value="ASPARTATE AMINOTRANSFERASE"/>
    <property type="match status" value="1"/>
</dbReference>